<evidence type="ECO:0000313" key="2">
    <source>
        <dbReference type="Proteomes" id="UP000299580"/>
    </source>
</evidence>
<reference evidence="1 2" key="1">
    <citation type="submission" date="2018-11" db="EMBL/GenBank/DDBJ databases">
        <title>Genome sequences of Brenneria nigrifluens and Brenneria rubrifaciens.</title>
        <authorList>
            <person name="Poret-Peterson A.T."/>
            <person name="McClean A.E."/>
            <person name="Kluepfel D.A."/>
        </authorList>
    </citation>
    <scope>NUCLEOTIDE SEQUENCE [LARGE SCALE GENOMIC DNA]</scope>
    <source>
        <strain evidence="1 2">6D370</strain>
    </source>
</reference>
<dbReference type="AlphaFoldDB" id="A0A4P8QLX5"/>
<proteinExistence type="predicted"/>
<dbReference type="Proteomes" id="UP000299580">
    <property type="component" value="Chromosome"/>
</dbReference>
<protein>
    <recommendedName>
        <fullName evidence="3">Tox-PL domain-containing protein</fullName>
    </recommendedName>
</protein>
<sequence length="214" mass="23840">MSEQTHLTAKFESEAKHSVLKGLSYISKHVNPNKKWGMLINLASVVKDNTFALNRNCIYCSKAVDLNINAMVNSDYKTFYVAENAAAGKLDEGIATMQEHPVTADTSVSTVLLSHIKPGEKAIIVVPLKNREFSHCMNFVHLAGNGIVIDGQQSKLYNLNNNADKKTFDSLYGVASKDIKSARIYMTGSVSDIKNEAWEMVEHTHFSDNEWEKL</sequence>
<gene>
    <name evidence="1" type="ORF">EH207_04685</name>
</gene>
<dbReference type="EMBL" id="CP034035">
    <property type="protein sequence ID" value="QCR07878.1"/>
    <property type="molecule type" value="Genomic_DNA"/>
</dbReference>
<organism evidence="1 2">
    <name type="scientific">Brenneria rubrifaciens</name>
    <dbReference type="NCBI Taxonomy" id="55213"/>
    <lineage>
        <taxon>Bacteria</taxon>
        <taxon>Pseudomonadati</taxon>
        <taxon>Pseudomonadota</taxon>
        <taxon>Gammaproteobacteria</taxon>
        <taxon>Enterobacterales</taxon>
        <taxon>Pectobacteriaceae</taxon>
        <taxon>Brenneria</taxon>
    </lineage>
</organism>
<dbReference type="OrthoDB" id="6427982at2"/>
<evidence type="ECO:0000313" key="1">
    <source>
        <dbReference type="EMBL" id="QCR07878.1"/>
    </source>
</evidence>
<keyword evidence="2" id="KW-1185">Reference proteome</keyword>
<dbReference type="KEGG" id="brb:EH207_04685"/>
<evidence type="ECO:0008006" key="3">
    <source>
        <dbReference type="Google" id="ProtNLM"/>
    </source>
</evidence>
<name>A0A4P8QLX5_9GAMM</name>
<dbReference type="RefSeq" id="WP_137712939.1">
    <property type="nucleotide sequence ID" value="NZ_CP034035.1"/>
</dbReference>
<accession>A0A4P8QLX5</accession>